<dbReference type="Gene3D" id="1.10.274.100">
    <property type="entry name" value="RNA polymerase Rpb1, domain 3"/>
    <property type="match status" value="1"/>
</dbReference>
<dbReference type="Proteomes" id="UP000789508">
    <property type="component" value="Unassembled WGS sequence"/>
</dbReference>
<dbReference type="Gene3D" id="1.10.150.390">
    <property type="match status" value="1"/>
</dbReference>
<dbReference type="Gene3D" id="1.10.1790.20">
    <property type="match status" value="1"/>
</dbReference>
<dbReference type="GO" id="GO:0006351">
    <property type="term" value="P:DNA-templated transcription"/>
    <property type="evidence" value="ECO:0007669"/>
    <property type="project" value="InterPro"/>
</dbReference>
<evidence type="ECO:0000256" key="7">
    <source>
        <dbReference type="ARBA" id="ARBA00048552"/>
    </source>
</evidence>
<dbReference type="SUPFAM" id="SSF64484">
    <property type="entry name" value="beta and beta-prime subunits of DNA dependent RNA-polymerase"/>
    <property type="match status" value="1"/>
</dbReference>
<dbReference type="InterPro" id="IPR000722">
    <property type="entry name" value="RNA_pol_asu"/>
</dbReference>
<evidence type="ECO:0000256" key="4">
    <source>
        <dbReference type="ARBA" id="ARBA00022679"/>
    </source>
</evidence>
<evidence type="ECO:0000313" key="10">
    <source>
        <dbReference type="EMBL" id="CAG8676940.1"/>
    </source>
</evidence>
<evidence type="ECO:0000256" key="5">
    <source>
        <dbReference type="ARBA" id="ARBA00022695"/>
    </source>
</evidence>
<dbReference type="Pfam" id="PF04998">
    <property type="entry name" value="RNA_pol_Rpb1_5"/>
    <property type="match status" value="1"/>
</dbReference>
<protein>
    <recommendedName>
        <fullName evidence="2">DNA-directed RNA polymerase</fullName>
        <ecNumber evidence="2">2.7.7.6</ecNumber>
    </recommendedName>
</protein>
<evidence type="ECO:0000313" key="11">
    <source>
        <dbReference type="Proteomes" id="UP000789508"/>
    </source>
</evidence>
<dbReference type="AlphaFoldDB" id="A0A9N9EEV1"/>
<comment type="catalytic activity">
    <reaction evidence="7">
        <text>RNA(n) + a ribonucleoside 5'-triphosphate = RNA(n+1) + diphosphate</text>
        <dbReference type="Rhea" id="RHEA:21248"/>
        <dbReference type="Rhea" id="RHEA-COMP:14527"/>
        <dbReference type="Rhea" id="RHEA-COMP:17342"/>
        <dbReference type="ChEBI" id="CHEBI:33019"/>
        <dbReference type="ChEBI" id="CHEBI:61557"/>
        <dbReference type="ChEBI" id="CHEBI:140395"/>
        <dbReference type="EC" id="2.7.7.6"/>
    </reaction>
</comment>
<keyword evidence="8" id="KW-0175">Coiled coil</keyword>
<feature type="coiled-coil region" evidence="8">
    <location>
        <begin position="103"/>
        <end position="140"/>
    </location>
</feature>
<keyword evidence="11" id="KW-1185">Reference proteome</keyword>
<evidence type="ECO:0000256" key="6">
    <source>
        <dbReference type="ARBA" id="ARBA00023163"/>
    </source>
</evidence>
<dbReference type="InterPro" id="IPR045867">
    <property type="entry name" value="DNA-dir_RpoC_beta_prime"/>
</dbReference>
<name>A0A9N9EEV1_9GLOM</name>
<evidence type="ECO:0000256" key="1">
    <source>
        <dbReference type="ARBA" id="ARBA00004026"/>
    </source>
</evidence>
<dbReference type="GO" id="GO:0003677">
    <property type="term" value="F:DNA binding"/>
    <property type="evidence" value="ECO:0007669"/>
    <property type="project" value="InterPro"/>
</dbReference>
<dbReference type="PANTHER" id="PTHR19376">
    <property type="entry name" value="DNA-DIRECTED RNA POLYMERASE"/>
    <property type="match status" value="1"/>
</dbReference>
<accession>A0A9N9EEV1</accession>
<dbReference type="PANTHER" id="PTHR19376:SF54">
    <property type="entry name" value="DNA-DIRECTED RNA POLYMERASE SUBUNIT BETA"/>
    <property type="match status" value="1"/>
</dbReference>
<evidence type="ECO:0000256" key="2">
    <source>
        <dbReference type="ARBA" id="ARBA00012418"/>
    </source>
</evidence>
<dbReference type="Gene3D" id="2.40.50.100">
    <property type="match status" value="1"/>
</dbReference>
<comment type="caution">
    <text evidence="10">The sequence shown here is derived from an EMBL/GenBank/DDBJ whole genome shotgun (WGS) entry which is preliminary data.</text>
</comment>
<dbReference type="InterPro" id="IPR044893">
    <property type="entry name" value="RNA_pol_Rpb1_clamp_domain"/>
</dbReference>
<feature type="non-terminal residue" evidence="10">
    <location>
        <position position="1"/>
    </location>
</feature>
<dbReference type="Gene3D" id="6.10.250.2940">
    <property type="match status" value="1"/>
</dbReference>
<dbReference type="Gene3D" id="2.40.40.20">
    <property type="match status" value="1"/>
</dbReference>
<proteinExistence type="predicted"/>
<sequence>WLPPERINQLSFGNVTSHKSINVRTLKPEPGGLFDPRIFGPFLNYECYCEPPKMTNGTHFFARSEDIIYLRAYVVIDNGLINSLKKGDILEKRMDRPLISNILQEIIQEKKLTENIIEEAEELNEKITKKNEKNDEEATDIIFLEDYLDFLEKNCGAFRELLAGIDIKEELVKVKNALKETQQKVNQEKLKFLQVTKLKEEDVIATNQHNNSLYRIILRGLQKAIDQVIYGSTYKKNEIKSLLQSLSGKEGILRRYSLGKRVDYSARSVIVPNPNLLLDQIGLPVKMALTLYKPFIIQKILKEKIAFTVKEAEQLFSQEDSIIFPLLNQIIQGHPVLANRAPSLHRLSIQGFYPQLTLGNAIELHPLITTSLNADFDGDQIAIHLPMTTKTCDEVKELILSPHHIIDPKNGYLIDIPSQDMILGLHDLVAIPATLVGKNLSAAQNQFLFTTLGKIIFNQILPASFPDYVNDLKKYNEETKITPRPEMVEFLDQLKKISFDYATRSGISIPPFELEGIISDKEKILTETEKKEQKIVNHFAQDSGARASDESLTQIFGMRVYGAVKGMVDIALKTAEAGYLTRRLVESTQNLAIISSDCGTNVGVLFVESGLPLSKRIYGRYLAQDISGKEGEIILSRHTLLLEKEGICQKCYGLDLSKPGETISLGTAVGVIAAQSLGEPGTQLTMRTFHSGGIAGDEDITQGLPKVKQIFDNIKPEKEEKTILAKADGKIISVEEKIIKQRNDEGGEIAYPLGKKKKARINQGDLVKKGERLTGGKVDLEELLEIMGRNKCQEYIKEEVRKVYDNQGIDVNEKHIEIFARQMLSKVEITNSGDSDYLVGDLVNYQKLEKINQELLANKKQPASFKNIISSLKDLASHPDSFLAGISFQNTLKSLVNYSLYQPVDYLRGCKENLIAGQLVPVGSGFKEREKFQRKSTREV</sequence>
<keyword evidence="3" id="KW-0240">DNA-directed RNA polymerase</keyword>
<reference evidence="10" key="1">
    <citation type="submission" date="2021-06" db="EMBL/GenBank/DDBJ databases">
        <authorList>
            <person name="Kallberg Y."/>
            <person name="Tangrot J."/>
            <person name="Rosling A."/>
        </authorList>
    </citation>
    <scope>NUCLEOTIDE SEQUENCE</scope>
    <source>
        <strain evidence="10">FL130A</strain>
    </source>
</reference>
<dbReference type="InterPro" id="IPR006592">
    <property type="entry name" value="RNA_pol_N"/>
</dbReference>
<dbReference type="GO" id="GO:0000428">
    <property type="term" value="C:DNA-directed RNA polymerase complex"/>
    <property type="evidence" value="ECO:0007669"/>
    <property type="project" value="UniProtKB-KW"/>
</dbReference>
<evidence type="ECO:0000256" key="8">
    <source>
        <dbReference type="SAM" id="Coils"/>
    </source>
</evidence>
<organism evidence="10 11">
    <name type="scientific">Ambispora leptoticha</name>
    <dbReference type="NCBI Taxonomy" id="144679"/>
    <lineage>
        <taxon>Eukaryota</taxon>
        <taxon>Fungi</taxon>
        <taxon>Fungi incertae sedis</taxon>
        <taxon>Mucoromycota</taxon>
        <taxon>Glomeromycotina</taxon>
        <taxon>Glomeromycetes</taxon>
        <taxon>Archaeosporales</taxon>
        <taxon>Ambisporaceae</taxon>
        <taxon>Ambispora</taxon>
    </lineage>
</organism>
<feature type="domain" description="RNA polymerase N-terminal" evidence="9">
    <location>
        <begin position="190"/>
        <end position="429"/>
    </location>
</feature>
<dbReference type="SMART" id="SM00663">
    <property type="entry name" value="RPOLA_N"/>
    <property type="match status" value="1"/>
</dbReference>
<evidence type="ECO:0000259" key="9">
    <source>
        <dbReference type="SMART" id="SM00663"/>
    </source>
</evidence>
<dbReference type="Pfam" id="PF00623">
    <property type="entry name" value="RNA_pol_Rpb1_2"/>
    <property type="match status" value="2"/>
</dbReference>
<dbReference type="CDD" id="cd02655">
    <property type="entry name" value="RNAP_beta'_C"/>
    <property type="match status" value="1"/>
</dbReference>
<dbReference type="Gene3D" id="4.10.860.120">
    <property type="entry name" value="RNA polymerase II, clamp domain"/>
    <property type="match status" value="1"/>
</dbReference>
<dbReference type="GO" id="GO:0003899">
    <property type="term" value="F:DNA-directed RNA polymerase activity"/>
    <property type="evidence" value="ECO:0007669"/>
    <property type="project" value="UniProtKB-EC"/>
</dbReference>
<dbReference type="EMBL" id="CAJVPS010013424">
    <property type="protein sequence ID" value="CAG8676940.1"/>
    <property type="molecule type" value="Genomic_DNA"/>
</dbReference>
<dbReference type="OrthoDB" id="2405767at2759"/>
<gene>
    <name evidence="10" type="ORF">ALEPTO_LOCUS10754</name>
</gene>
<dbReference type="InterPro" id="IPR042102">
    <property type="entry name" value="RNA_pol_Rpb1_3_sf"/>
</dbReference>
<keyword evidence="4" id="KW-0808">Transferase</keyword>
<dbReference type="EC" id="2.7.7.6" evidence="2"/>
<dbReference type="Gene3D" id="1.10.40.90">
    <property type="match status" value="1"/>
</dbReference>
<keyword evidence="6" id="KW-0804">Transcription</keyword>
<dbReference type="InterPro" id="IPR007081">
    <property type="entry name" value="RNA_pol_Rpb1_5"/>
</dbReference>
<evidence type="ECO:0000256" key="3">
    <source>
        <dbReference type="ARBA" id="ARBA00022478"/>
    </source>
</evidence>
<comment type="function">
    <text evidence="1">DNA-dependent RNA polymerase catalyzes the transcription of DNA into RNA using the four ribonucleoside triphosphates as substrates.</text>
</comment>
<keyword evidence="5" id="KW-0548">Nucleotidyltransferase</keyword>